<keyword evidence="2" id="KW-1185">Reference proteome</keyword>
<dbReference type="Proteomes" id="UP000006174">
    <property type="component" value="Unassembled WGS sequence"/>
</dbReference>
<protein>
    <submittedName>
        <fullName evidence="1">Uncharacterized protein</fullName>
    </submittedName>
</protein>
<reference evidence="1 2" key="1">
    <citation type="journal article" date="2012" name="Plant Cell">
        <title>Genome comparison of barley and maize smut fungi reveals targeted loss of RNA silencing components and species-specific presence of transposable elements.</title>
        <authorList>
            <person name="Laurie J.D."/>
            <person name="Ali S."/>
            <person name="Linning R."/>
            <person name="Mannhaupt G."/>
            <person name="Wong P."/>
            <person name="Gueldener U."/>
            <person name="Muensterkoetter M."/>
            <person name="Moore R."/>
            <person name="Kahmann R."/>
            <person name="Bakkeren G."/>
            <person name="Schirawski J."/>
        </authorList>
    </citation>
    <scope>NUCLEOTIDE SEQUENCE [LARGE SCALE GENOMIC DNA]</scope>
    <source>
        <strain evidence="2">Uh4875-4</strain>
    </source>
</reference>
<name>I2FS71_USTHO</name>
<evidence type="ECO:0000313" key="1">
    <source>
        <dbReference type="EMBL" id="CCF49764.1"/>
    </source>
</evidence>
<dbReference type="AlphaFoldDB" id="I2FS71"/>
<organism evidence="1 2">
    <name type="scientific">Ustilago hordei</name>
    <name type="common">Barley covered smut fungus</name>
    <dbReference type="NCBI Taxonomy" id="120017"/>
    <lineage>
        <taxon>Eukaryota</taxon>
        <taxon>Fungi</taxon>
        <taxon>Dikarya</taxon>
        <taxon>Basidiomycota</taxon>
        <taxon>Ustilaginomycotina</taxon>
        <taxon>Ustilaginomycetes</taxon>
        <taxon>Ustilaginales</taxon>
        <taxon>Ustilaginaceae</taxon>
        <taxon>Ustilago</taxon>
    </lineage>
</organism>
<dbReference type="HOGENOM" id="CLU_676518_0_0_1"/>
<gene>
    <name evidence="1" type="ORF">UHOR_13886</name>
</gene>
<evidence type="ECO:0000313" key="2">
    <source>
        <dbReference type="Proteomes" id="UP000006174"/>
    </source>
</evidence>
<proteinExistence type="predicted"/>
<comment type="caution">
    <text evidence="1">The sequence shown here is derived from an EMBL/GenBank/DDBJ whole genome shotgun (WGS) entry which is preliminary data.</text>
</comment>
<dbReference type="EMBL" id="CAGI01000148">
    <property type="protein sequence ID" value="CCF49764.1"/>
    <property type="molecule type" value="Genomic_DNA"/>
</dbReference>
<dbReference type="eggNOG" id="ENOG502SW38">
    <property type="taxonomic scope" value="Eukaryota"/>
</dbReference>
<sequence>MTMCGTVLHPISAEIGLAQSLIRLVISLYWPCLISDQICPASSSVIALDRNLQHPGLLLTAIDLVTPLHCAYSLHTTRGSLLPPLNNPDCPEVLPYQQMSSRNSFLPSTPPTLIKPNMPKADASHPGSAHTATSATATNEPLMLAWNSKLMPIAPWRSDRPACSSNRPPPFNSSRPSSWVKDLTLLLVKDRSLKPEEIAIFNPGARDNVEVFCHHIQDLAAFKSQAAICIVLMQCLHLTAMDWYTNLGKIEHAQLHVSTNAWQCLCDHFSMSMTEAHSALSSLCYDLTGDYHTYHKHKICLACIAGISVPKQIVQSLFAGLPFDMRNALTSSLEGKEADDLNIFCCCCLVQCAMLLTCHSEQHHMPPPTFKTPQPSWPQQQVTVMGLDAQEAGGSLVHMEGAQVSKT</sequence>
<accession>I2FS71</accession>